<gene>
    <name evidence="1" type="ORF">M569_06141</name>
</gene>
<dbReference type="AlphaFoldDB" id="S8E850"/>
<sequence>MKQKIIIHFPHDRRRSRYDALKVISQASGVIETIEFKETGRIHLEVSGYGIDPIHLTSLIRNKFPTAELVRVDTVPSPDDDVVQHPQYPLPTAPPNPPYQQLHTPVAIGYPIPPYQFHDQPRYSENRYPYGNYEMTHYDTSSFDPGSFCNIQ</sequence>
<protein>
    <recommendedName>
        <fullName evidence="3">HMA domain-containing protein</fullName>
    </recommendedName>
</protein>
<proteinExistence type="predicted"/>
<organism evidence="1 2">
    <name type="scientific">Genlisea aurea</name>
    <dbReference type="NCBI Taxonomy" id="192259"/>
    <lineage>
        <taxon>Eukaryota</taxon>
        <taxon>Viridiplantae</taxon>
        <taxon>Streptophyta</taxon>
        <taxon>Embryophyta</taxon>
        <taxon>Tracheophyta</taxon>
        <taxon>Spermatophyta</taxon>
        <taxon>Magnoliopsida</taxon>
        <taxon>eudicotyledons</taxon>
        <taxon>Gunneridae</taxon>
        <taxon>Pentapetalae</taxon>
        <taxon>asterids</taxon>
        <taxon>lamiids</taxon>
        <taxon>Lamiales</taxon>
        <taxon>Lentibulariaceae</taxon>
        <taxon>Genlisea</taxon>
    </lineage>
</organism>
<name>S8E850_9LAMI</name>
<evidence type="ECO:0000313" key="1">
    <source>
        <dbReference type="EMBL" id="EPS68627.1"/>
    </source>
</evidence>
<dbReference type="PANTHER" id="PTHR46371">
    <property type="entry name" value="OS04G0464100 PROTEIN"/>
    <property type="match status" value="1"/>
</dbReference>
<reference evidence="1 2" key="1">
    <citation type="journal article" date="2013" name="BMC Genomics">
        <title>The miniature genome of a carnivorous plant Genlisea aurea contains a low number of genes and short non-coding sequences.</title>
        <authorList>
            <person name="Leushkin E.V."/>
            <person name="Sutormin R.A."/>
            <person name="Nabieva E.R."/>
            <person name="Penin A.A."/>
            <person name="Kondrashov A.S."/>
            <person name="Logacheva M.D."/>
        </authorList>
    </citation>
    <scope>NUCLEOTIDE SEQUENCE [LARGE SCALE GENOMIC DNA]</scope>
</reference>
<dbReference type="InterPro" id="IPR044296">
    <property type="entry name" value="HIPP46"/>
</dbReference>
<evidence type="ECO:0008006" key="3">
    <source>
        <dbReference type="Google" id="ProtNLM"/>
    </source>
</evidence>
<evidence type="ECO:0000313" key="2">
    <source>
        <dbReference type="Proteomes" id="UP000015453"/>
    </source>
</evidence>
<dbReference type="OrthoDB" id="692882at2759"/>
<keyword evidence="2" id="KW-1185">Reference proteome</keyword>
<dbReference type="EMBL" id="AUSU01002523">
    <property type="protein sequence ID" value="EPS68627.1"/>
    <property type="molecule type" value="Genomic_DNA"/>
</dbReference>
<comment type="caution">
    <text evidence="1">The sequence shown here is derived from an EMBL/GenBank/DDBJ whole genome shotgun (WGS) entry which is preliminary data.</text>
</comment>
<dbReference type="Proteomes" id="UP000015453">
    <property type="component" value="Unassembled WGS sequence"/>
</dbReference>
<accession>S8E850</accession>
<dbReference type="Gene3D" id="3.30.70.100">
    <property type="match status" value="1"/>
</dbReference>